<dbReference type="PANTHER" id="PTHR44085">
    <property type="entry name" value="SEPIAPTERIN REDUCTASE"/>
    <property type="match status" value="1"/>
</dbReference>
<dbReference type="InterPro" id="IPR036291">
    <property type="entry name" value="NAD(P)-bd_dom_sf"/>
</dbReference>
<accession>A0ABW3KVZ3</accession>
<evidence type="ECO:0000256" key="1">
    <source>
        <dbReference type="ARBA" id="ARBA00004496"/>
    </source>
</evidence>
<dbReference type="EMBL" id="JBHTKL010000001">
    <property type="protein sequence ID" value="MFD1017696.1"/>
    <property type="molecule type" value="Genomic_DNA"/>
</dbReference>
<evidence type="ECO:0000256" key="2">
    <source>
        <dbReference type="ARBA" id="ARBA00006484"/>
    </source>
</evidence>
<dbReference type="RefSeq" id="WP_386055637.1">
    <property type="nucleotide sequence ID" value="NZ_JBHTKL010000001.1"/>
</dbReference>
<keyword evidence="7" id="KW-1185">Reference proteome</keyword>
<keyword evidence="5 6" id="KW-0560">Oxidoreductase</keyword>
<dbReference type="Gene3D" id="3.40.50.720">
    <property type="entry name" value="NAD(P)-binding Rossmann-like Domain"/>
    <property type="match status" value="1"/>
</dbReference>
<sequence>MLYAIVTGDSRGFGEQIAKQFMEKGVHVIGISRKINESLKKQAEEQNLYYEHYSCDLSEPGAIKECMEKWQGDVFNNETNHVYLINNAGMIQPINMVGNLDADQMTKHLNLNMLAPMLLTDHLIRLGDKSDTSLTVVNITSGAAEKSMKGWSVYSSAKSGLNRFTKTAAEEQEQKSANAHTVIAFSPGVMDTGMQGEIREASEDQFADVKKFRQLKEEGKLQGPNTIAALLMDLLNNPNDLETGKVYKAYDLLDAKK</sequence>
<keyword evidence="3" id="KW-0963">Cytoplasm</keyword>
<name>A0ABW3KVZ3_9BACI</name>
<comment type="subcellular location">
    <subcellularLocation>
        <location evidence="1">Cytoplasm</location>
    </subcellularLocation>
</comment>
<reference evidence="7" key="1">
    <citation type="journal article" date="2019" name="Int. J. Syst. Evol. Microbiol.">
        <title>The Global Catalogue of Microorganisms (GCM) 10K type strain sequencing project: providing services to taxonomists for standard genome sequencing and annotation.</title>
        <authorList>
            <consortium name="The Broad Institute Genomics Platform"/>
            <consortium name="The Broad Institute Genome Sequencing Center for Infectious Disease"/>
            <person name="Wu L."/>
            <person name="Ma J."/>
        </authorList>
    </citation>
    <scope>NUCLEOTIDE SEQUENCE [LARGE SCALE GENOMIC DNA]</scope>
    <source>
        <strain evidence="7">CCUG 56607</strain>
    </source>
</reference>
<dbReference type="EC" id="1.1.1.320" evidence="6"/>
<evidence type="ECO:0000313" key="7">
    <source>
        <dbReference type="Proteomes" id="UP001596990"/>
    </source>
</evidence>
<evidence type="ECO:0000256" key="5">
    <source>
        <dbReference type="ARBA" id="ARBA00023002"/>
    </source>
</evidence>
<proteinExistence type="inferred from homology"/>
<dbReference type="NCBIfam" id="NF005381">
    <property type="entry name" value="PRK06924.1"/>
    <property type="match status" value="1"/>
</dbReference>
<dbReference type="InterPro" id="IPR020904">
    <property type="entry name" value="Sc_DH/Rdtase_CS"/>
</dbReference>
<organism evidence="6 7">
    <name type="scientific">Thalassobacillus hwangdonensis</name>
    <dbReference type="NCBI Taxonomy" id="546108"/>
    <lineage>
        <taxon>Bacteria</taxon>
        <taxon>Bacillati</taxon>
        <taxon>Bacillota</taxon>
        <taxon>Bacilli</taxon>
        <taxon>Bacillales</taxon>
        <taxon>Bacillaceae</taxon>
        <taxon>Thalassobacillus</taxon>
    </lineage>
</organism>
<dbReference type="SUPFAM" id="SSF51735">
    <property type="entry name" value="NAD(P)-binding Rossmann-fold domains"/>
    <property type="match status" value="1"/>
</dbReference>
<dbReference type="PROSITE" id="PS00061">
    <property type="entry name" value="ADH_SHORT"/>
    <property type="match status" value="1"/>
</dbReference>
<evidence type="ECO:0000256" key="4">
    <source>
        <dbReference type="ARBA" id="ARBA00022857"/>
    </source>
</evidence>
<evidence type="ECO:0000256" key="3">
    <source>
        <dbReference type="ARBA" id="ARBA00022490"/>
    </source>
</evidence>
<dbReference type="InterPro" id="IPR002347">
    <property type="entry name" value="SDR_fam"/>
</dbReference>
<evidence type="ECO:0000313" key="6">
    <source>
        <dbReference type="EMBL" id="MFD1017696.1"/>
    </source>
</evidence>
<comment type="similarity">
    <text evidence="2">Belongs to the short-chain dehydrogenases/reductases (SDR) family.</text>
</comment>
<dbReference type="PANTHER" id="PTHR44085:SF2">
    <property type="entry name" value="SEPIAPTERIN REDUCTASE"/>
    <property type="match status" value="1"/>
</dbReference>
<dbReference type="InterPro" id="IPR051721">
    <property type="entry name" value="Biopterin_syn/organic_redct"/>
</dbReference>
<protein>
    <submittedName>
        <fullName evidence="6">(S)-benzoin forming benzil reductase</fullName>
        <ecNumber evidence="6">1.1.1.320</ecNumber>
    </submittedName>
</protein>
<dbReference type="Proteomes" id="UP001596990">
    <property type="component" value="Unassembled WGS sequence"/>
</dbReference>
<keyword evidence="4" id="KW-0521">NADP</keyword>
<dbReference type="GO" id="GO:0016491">
    <property type="term" value="F:oxidoreductase activity"/>
    <property type="evidence" value="ECO:0007669"/>
    <property type="project" value="UniProtKB-KW"/>
</dbReference>
<dbReference type="PRINTS" id="PR00081">
    <property type="entry name" value="GDHRDH"/>
</dbReference>
<dbReference type="Pfam" id="PF00106">
    <property type="entry name" value="adh_short"/>
    <property type="match status" value="1"/>
</dbReference>
<gene>
    <name evidence="6" type="ORF">ACFQ2J_00680</name>
</gene>
<comment type="caution">
    <text evidence="6">The sequence shown here is derived from an EMBL/GenBank/DDBJ whole genome shotgun (WGS) entry which is preliminary data.</text>
</comment>